<keyword evidence="3" id="KW-1185">Reference proteome</keyword>
<evidence type="ECO:0000313" key="3">
    <source>
        <dbReference type="Proteomes" id="UP000719766"/>
    </source>
</evidence>
<evidence type="ECO:0000313" key="2">
    <source>
        <dbReference type="EMBL" id="KAG1791194.1"/>
    </source>
</evidence>
<dbReference type="AlphaFoldDB" id="A0A9P7AM02"/>
<gene>
    <name evidence="2" type="ORF">HD556DRAFT_1310073</name>
</gene>
<dbReference type="EMBL" id="JABBWE010000044">
    <property type="protein sequence ID" value="KAG1791194.1"/>
    <property type="molecule type" value="Genomic_DNA"/>
</dbReference>
<protein>
    <submittedName>
        <fullName evidence="2">Uncharacterized protein</fullName>
    </submittedName>
</protein>
<name>A0A9P7AM02_9AGAM</name>
<dbReference type="GeneID" id="64594129"/>
<dbReference type="Proteomes" id="UP000719766">
    <property type="component" value="Unassembled WGS sequence"/>
</dbReference>
<accession>A0A9P7AM02</accession>
<comment type="caution">
    <text evidence="2">The sequence shown here is derived from an EMBL/GenBank/DDBJ whole genome shotgun (WGS) entry which is preliminary data.</text>
</comment>
<organism evidence="2 3">
    <name type="scientific">Suillus plorans</name>
    <dbReference type="NCBI Taxonomy" id="116603"/>
    <lineage>
        <taxon>Eukaryota</taxon>
        <taxon>Fungi</taxon>
        <taxon>Dikarya</taxon>
        <taxon>Basidiomycota</taxon>
        <taxon>Agaricomycotina</taxon>
        <taxon>Agaricomycetes</taxon>
        <taxon>Agaricomycetidae</taxon>
        <taxon>Boletales</taxon>
        <taxon>Suillineae</taxon>
        <taxon>Suillaceae</taxon>
        <taxon>Suillus</taxon>
    </lineage>
</organism>
<reference evidence="2" key="1">
    <citation type="journal article" date="2020" name="New Phytol.">
        <title>Comparative genomics reveals dynamic genome evolution in host specialist ectomycorrhizal fungi.</title>
        <authorList>
            <person name="Lofgren L.A."/>
            <person name="Nguyen N.H."/>
            <person name="Vilgalys R."/>
            <person name="Ruytinx J."/>
            <person name="Liao H.L."/>
            <person name="Branco S."/>
            <person name="Kuo A."/>
            <person name="LaButti K."/>
            <person name="Lipzen A."/>
            <person name="Andreopoulos W."/>
            <person name="Pangilinan J."/>
            <person name="Riley R."/>
            <person name="Hundley H."/>
            <person name="Na H."/>
            <person name="Barry K."/>
            <person name="Grigoriev I.V."/>
            <person name="Stajich J.E."/>
            <person name="Kennedy P.G."/>
        </authorList>
    </citation>
    <scope>NUCLEOTIDE SEQUENCE</scope>
    <source>
        <strain evidence="2">S12</strain>
    </source>
</reference>
<dbReference type="RefSeq" id="XP_041158079.1">
    <property type="nucleotide sequence ID" value="XM_041300365.1"/>
</dbReference>
<feature type="region of interest" description="Disordered" evidence="1">
    <location>
        <begin position="460"/>
        <end position="616"/>
    </location>
</feature>
<proteinExistence type="predicted"/>
<sequence>MAPPTIYSAEQIEFMETYHDQFLECKVNKNYQSFWSPFFEAWGIKFPERAVIFKDIPLDVSLTDEQSAEVATAWTLRQQRLMQKFRNDLGGSKAGRRANAQHTATVNQMMTRVMTGSKPKTSRILKLWEMYSKTHYGKIKDAVKKEQEELKNVPSAGPANKTALNIVKQHLKEAFNNESEEVKAEVLAAVETMKETKRAAIEAVKNQCHDKDVVLRYISKIATILTQFFEELHEMTDWVFTVLMGGPHPDMDGALDVNSFHVGTTKLGNRFSQAYPHFSQNVMVPYTQFVERVFPEAATLSRGKDLLPGSTMSSTLAITPGPSSTPDITASNTSTSVPSNIAVSTSGSDLLLASELLSIPQGNDAFHSFSGADVSLSPMDDNLSLPILPMPPQPHDAIYSLRELLQGLSHEHPLEQGPLSLPNVTYQFPDAPVSSLTSDVPIASPKQAVAQPNPYYPPEPTFIFLPSSPPLTQPHSSTSHLPSGTLPTQTPASPGRSPSWMRLSQIPPGAEASSIVPVGTGGAEASPIAPVSTGGEKRACEPQGEQSDVSTKRQKANAESDVPTKGRKADAGTRHRTTDKTIPTNLEVGRGKRLRVQSKRAAEANNIGAPFMSRKK</sequence>
<feature type="compositionally biased region" description="Basic and acidic residues" evidence="1">
    <location>
        <begin position="556"/>
        <end position="579"/>
    </location>
</feature>
<dbReference type="OrthoDB" id="2803783at2759"/>
<feature type="compositionally biased region" description="Polar residues" evidence="1">
    <location>
        <begin position="473"/>
        <end position="492"/>
    </location>
</feature>
<evidence type="ECO:0000256" key="1">
    <source>
        <dbReference type="SAM" id="MobiDB-lite"/>
    </source>
</evidence>